<dbReference type="AlphaFoldDB" id="A0AAU9NT10"/>
<gene>
    <name evidence="1" type="ORF">LVIROSA_LOCUS27143</name>
</gene>
<dbReference type="EMBL" id="CAKMRJ010005412">
    <property type="protein sequence ID" value="CAH1441052.1"/>
    <property type="molecule type" value="Genomic_DNA"/>
</dbReference>
<sequence>MGTGKIETASTFTAFVAFQTAFVAFQFLPRLVQSASLLLISSRIAGDQGENTAEEISLCSLALCGIIYDDGSMKKTTNETTEMWREKIEDDNCRVFFYRF</sequence>
<proteinExistence type="predicted"/>
<organism evidence="1 2">
    <name type="scientific">Lactuca virosa</name>
    <dbReference type="NCBI Taxonomy" id="75947"/>
    <lineage>
        <taxon>Eukaryota</taxon>
        <taxon>Viridiplantae</taxon>
        <taxon>Streptophyta</taxon>
        <taxon>Embryophyta</taxon>
        <taxon>Tracheophyta</taxon>
        <taxon>Spermatophyta</taxon>
        <taxon>Magnoliopsida</taxon>
        <taxon>eudicotyledons</taxon>
        <taxon>Gunneridae</taxon>
        <taxon>Pentapetalae</taxon>
        <taxon>asterids</taxon>
        <taxon>campanulids</taxon>
        <taxon>Asterales</taxon>
        <taxon>Asteraceae</taxon>
        <taxon>Cichorioideae</taxon>
        <taxon>Cichorieae</taxon>
        <taxon>Lactucinae</taxon>
        <taxon>Lactuca</taxon>
    </lineage>
</organism>
<keyword evidence="2" id="KW-1185">Reference proteome</keyword>
<accession>A0AAU9NT10</accession>
<name>A0AAU9NT10_9ASTR</name>
<reference evidence="1 2" key="1">
    <citation type="submission" date="2022-01" db="EMBL/GenBank/DDBJ databases">
        <authorList>
            <person name="Xiong W."/>
            <person name="Schranz E."/>
        </authorList>
    </citation>
    <scope>NUCLEOTIDE SEQUENCE [LARGE SCALE GENOMIC DNA]</scope>
</reference>
<evidence type="ECO:0000313" key="2">
    <source>
        <dbReference type="Proteomes" id="UP001157418"/>
    </source>
</evidence>
<evidence type="ECO:0000313" key="1">
    <source>
        <dbReference type="EMBL" id="CAH1441052.1"/>
    </source>
</evidence>
<dbReference type="Proteomes" id="UP001157418">
    <property type="component" value="Unassembled WGS sequence"/>
</dbReference>
<protein>
    <submittedName>
        <fullName evidence="1">Uncharacterized protein</fullName>
    </submittedName>
</protein>
<comment type="caution">
    <text evidence="1">The sequence shown here is derived from an EMBL/GenBank/DDBJ whole genome shotgun (WGS) entry which is preliminary data.</text>
</comment>